<reference evidence="1 2" key="1">
    <citation type="submission" date="2019-06" db="EMBL/GenBank/DDBJ databases">
        <authorList>
            <person name="Palmer J.M."/>
        </authorList>
    </citation>
    <scope>NUCLEOTIDE SEQUENCE [LARGE SCALE GENOMIC DNA]</scope>
    <source>
        <strain evidence="1 2">TWF191</strain>
    </source>
</reference>
<accession>A0A6G1M0B1</accession>
<evidence type="ECO:0000313" key="1">
    <source>
        <dbReference type="EMBL" id="KAF3208561.1"/>
    </source>
</evidence>
<gene>
    <name evidence="1" type="ORF">TWF191_000625</name>
</gene>
<dbReference type="EMBL" id="WIPF01000106">
    <property type="protein sequence ID" value="KAF3208561.1"/>
    <property type="molecule type" value="Genomic_DNA"/>
</dbReference>
<organism evidence="1 2">
    <name type="scientific">Orbilia oligospora</name>
    <name type="common">Nematode-trapping fungus</name>
    <name type="synonym">Arthrobotrys oligospora</name>
    <dbReference type="NCBI Taxonomy" id="2813651"/>
    <lineage>
        <taxon>Eukaryota</taxon>
        <taxon>Fungi</taxon>
        <taxon>Dikarya</taxon>
        <taxon>Ascomycota</taxon>
        <taxon>Pezizomycotina</taxon>
        <taxon>Orbiliomycetes</taxon>
        <taxon>Orbiliales</taxon>
        <taxon>Orbiliaceae</taxon>
        <taxon>Orbilia</taxon>
    </lineage>
</organism>
<protein>
    <submittedName>
        <fullName evidence="1">Uncharacterized protein</fullName>
    </submittedName>
</protein>
<dbReference type="Proteomes" id="UP000483672">
    <property type="component" value="Unassembled WGS sequence"/>
</dbReference>
<comment type="caution">
    <text evidence="1">The sequence shown here is derived from an EMBL/GenBank/DDBJ whole genome shotgun (WGS) entry which is preliminary data.</text>
</comment>
<sequence length="210" mass="23636">MLDAFTTNLDSLRTFYEYQLSPSDETKHICREEGSWTQIFQGLGSLLSDNGGLSDSGTCKNELVRRPVSVEDYTKEMENLRVSIVPIYNVVDAWVCKHKMTDKSMTYFTLFKRAETAENPGSLKTLHFLNDYPGVLESALKNYTEDIGETATKLITNLKARAAYTKNLIKTLGKAEQTKEEIDKITQYCDTLKGVVPRGGPENPETKKST</sequence>
<proteinExistence type="predicted"/>
<name>A0A6G1M0B1_ORBOL</name>
<evidence type="ECO:0000313" key="2">
    <source>
        <dbReference type="Proteomes" id="UP000483672"/>
    </source>
</evidence>
<dbReference type="AlphaFoldDB" id="A0A6G1M0B1"/>